<dbReference type="InterPro" id="IPR011992">
    <property type="entry name" value="EF-hand-dom_pair"/>
</dbReference>
<evidence type="ECO:0000313" key="4">
    <source>
        <dbReference type="Proteomes" id="UP001604336"/>
    </source>
</evidence>
<accession>A0ABD1SU31</accession>
<dbReference type="SUPFAM" id="SSF47473">
    <property type="entry name" value="EF-hand"/>
    <property type="match status" value="1"/>
</dbReference>
<dbReference type="PROSITE" id="PS00018">
    <property type="entry name" value="EF_HAND_1"/>
    <property type="match status" value="1"/>
</dbReference>
<comment type="caution">
    <text evidence="3">The sequence shown here is derived from an EMBL/GenBank/DDBJ whole genome shotgun (WGS) entry which is preliminary data.</text>
</comment>
<sequence length="100" mass="11569">MGINTAVRNAYFNNLENKKIMSVEEFKKWLKKFGKNESDPISELQLQRAILDTTRGWFSKRKAKRAMKEADSNNNGLIDDNEIVHLRDFAARDLGIKLVN</sequence>
<reference evidence="4" key="1">
    <citation type="submission" date="2024-07" db="EMBL/GenBank/DDBJ databases">
        <title>Two chromosome-level genome assemblies of Korean endemic species Abeliophyllum distichum and Forsythia ovata (Oleaceae).</title>
        <authorList>
            <person name="Jang H."/>
        </authorList>
    </citation>
    <scope>NUCLEOTIDE SEQUENCE [LARGE SCALE GENOMIC DNA]</scope>
</reference>
<proteinExistence type="predicted"/>
<feature type="domain" description="EF-hand" evidence="2">
    <location>
        <begin position="58"/>
        <end position="93"/>
    </location>
</feature>
<keyword evidence="4" id="KW-1185">Reference proteome</keyword>
<evidence type="ECO:0000256" key="1">
    <source>
        <dbReference type="ARBA" id="ARBA00022837"/>
    </source>
</evidence>
<evidence type="ECO:0000259" key="2">
    <source>
        <dbReference type="PROSITE" id="PS50222"/>
    </source>
</evidence>
<protein>
    <recommendedName>
        <fullName evidence="2">EF-hand domain-containing protein</fullName>
    </recommendedName>
</protein>
<gene>
    <name evidence="3" type="ORF">Adt_19841</name>
</gene>
<dbReference type="Gene3D" id="1.10.238.10">
    <property type="entry name" value="EF-hand"/>
    <property type="match status" value="1"/>
</dbReference>
<evidence type="ECO:0000313" key="3">
    <source>
        <dbReference type="EMBL" id="KAL2504220.1"/>
    </source>
</evidence>
<dbReference type="InterPro" id="IPR002048">
    <property type="entry name" value="EF_hand_dom"/>
</dbReference>
<dbReference type="InterPro" id="IPR018247">
    <property type="entry name" value="EF_Hand_1_Ca_BS"/>
</dbReference>
<dbReference type="PROSITE" id="PS50222">
    <property type="entry name" value="EF_HAND_2"/>
    <property type="match status" value="1"/>
</dbReference>
<keyword evidence="1" id="KW-0106">Calcium</keyword>
<organism evidence="3 4">
    <name type="scientific">Abeliophyllum distichum</name>
    <dbReference type="NCBI Taxonomy" id="126358"/>
    <lineage>
        <taxon>Eukaryota</taxon>
        <taxon>Viridiplantae</taxon>
        <taxon>Streptophyta</taxon>
        <taxon>Embryophyta</taxon>
        <taxon>Tracheophyta</taxon>
        <taxon>Spermatophyta</taxon>
        <taxon>Magnoliopsida</taxon>
        <taxon>eudicotyledons</taxon>
        <taxon>Gunneridae</taxon>
        <taxon>Pentapetalae</taxon>
        <taxon>asterids</taxon>
        <taxon>lamiids</taxon>
        <taxon>Lamiales</taxon>
        <taxon>Oleaceae</taxon>
        <taxon>Forsythieae</taxon>
        <taxon>Abeliophyllum</taxon>
    </lineage>
</organism>
<dbReference type="AlphaFoldDB" id="A0ABD1SU31"/>
<dbReference type="Proteomes" id="UP001604336">
    <property type="component" value="Unassembled WGS sequence"/>
</dbReference>
<dbReference type="EMBL" id="JBFOLK010000006">
    <property type="protein sequence ID" value="KAL2504220.1"/>
    <property type="molecule type" value="Genomic_DNA"/>
</dbReference>
<name>A0ABD1SU31_9LAMI</name>